<comment type="caution">
    <text evidence="2">The sequence shown here is derived from an EMBL/GenBank/DDBJ whole genome shotgun (WGS) entry which is preliminary data.</text>
</comment>
<keyword evidence="1" id="KW-0812">Transmembrane</keyword>
<evidence type="ECO:0000313" key="2">
    <source>
        <dbReference type="EMBL" id="KAK9032789.1"/>
    </source>
</evidence>
<organism evidence="2 3">
    <name type="scientific">Hibiscus sabdariffa</name>
    <name type="common">roselle</name>
    <dbReference type="NCBI Taxonomy" id="183260"/>
    <lineage>
        <taxon>Eukaryota</taxon>
        <taxon>Viridiplantae</taxon>
        <taxon>Streptophyta</taxon>
        <taxon>Embryophyta</taxon>
        <taxon>Tracheophyta</taxon>
        <taxon>Spermatophyta</taxon>
        <taxon>Magnoliopsida</taxon>
        <taxon>eudicotyledons</taxon>
        <taxon>Gunneridae</taxon>
        <taxon>Pentapetalae</taxon>
        <taxon>rosids</taxon>
        <taxon>malvids</taxon>
        <taxon>Malvales</taxon>
        <taxon>Malvaceae</taxon>
        <taxon>Malvoideae</taxon>
        <taxon>Hibiscus</taxon>
    </lineage>
</organism>
<sequence>MGLVSSSSFNDPFARMFDSCNGLICIQLYHYDNVLKFLLWNPSIQKYIYLLQLSFSEAEDSNIGFGFDSRTNYYKLLIVGVDKDGYRKRNNGEYIHAILGFDLSVEEFFEINFPESLSGLVSIDLSIMKYGESSIVVTIHPTYAKLELSYVVSLVLLDKPVNVRSECDVNHPIDSTDSDEPSGGESDLAYDWSVCKIRNNLFCSPSFIPTPLHASLARPPNNTPFILLIAIKARKETMEEWRGFGASGNGEISLLDLNCQQMDPHGVLVGTGLMSYDWNHADTRTIEAFDTSPEVVIFVTQQCLKYPRLTGRAVVQLIIEKGNDEVGGEPRKMAFSTPLLMLGCIASSFLYTQIQILPSTGDKQGTLLAGFLFVCGLIQSSSPNKLIITGETFSVPSYILLSAIELFLVAFFSFADSLW</sequence>
<keyword evidence="1" id="KW-0472">Membrane</keyword>
<protein>
    <submittedName>
        <fullName evidence="2">Uncharacterized protein</fullName>
    </submittedName>
</protein>
<evidence type="ECO:0000313" key="3">
    <source>
        <dbReference type="Proteomes" id="UP001396334"/>
    </source>
</evidence>
<keyword evidence="3" id="KW-1185">Reference proteome</keyword>
<name>A0ABR2T5V5_9ROSI</name>
<evidence type="ECO:0000256" key="1">
    <source>
        <dbReference type="SAM" id="Phobius"/>
    </source>
</evidence>
<reference evidence="2 3" key="1">
    <citation type="journal article" date="2024" name="G3 (Bethesda)">
        <title>Genome assembly of Hibiscus sabdariffa L. provides insights into metabolisms of medicinal natural products.</title>
        <authorList>
            <person name="Kim T."/>
        </authorList>
    </citation>
    <scope>NUCLEOTIDE SEQUENCE [LARGE SCALE GENOMIC DNA]</scope>
    <source>
        <strain evidence="2">TK-2024</strain>
        <tissue evidence="2">Old leaves</tissue>
    </source>
</reference>
<feature type="transmembrane region" description="Helical" evidence="1">
    <location>
        <begin position="395"/>
        <end position="415"/>
    </location>
</feature>
<proteinExistence type="predicted"/>
<accession>A0ABR2T5V5</accession>
<gene>
    <name evidence="2" type="ORF">V6N11_017832</name>
</gene>
<keyword evidence="1" id="KW-1133">Transmembrane helix</keyword>
<dbReference type="EMBL" id="JBBPBN010000008">
    <property type="protein sequence ID" value="KAK9032789.1"/>
    <property type="molecule type" value="Genomic_DNA"/>
</dbReference>
<dbReference type="Proteomes" id="UP001396334">
    <property type="component" value="Unassembled WGS sequence"/>
</dbReference>